<dbReference type="GO" id="GO:0016740">
    <property type="term" value="F:transferase activity"/>
    <property type="evidence" value="ECO:0007669"/>
    <property type="project" value="UniProtKB-KW"/>
</dbReference>
<feature type="binding site" evidence="10">
    <location>
        <position position="172"/>
    </location>
    <ligand>
        <name>UDP-N-acetyl-alpha-D-glucosamine</name>
        <dbReference type="ChEBI" id="CHEBI:57705"/>
    </ligand>
</feature>
<organism evidence="14 15">
    <name type="scientific">Actinomyces capricornis</name>
    <dbReference type="NCBI Taxonomy" id="2755559"/>
    <lineage>
        <taxon>Bacteria</taxon>
        <taxon>Bacillati</taxon>
        <taxon>Actinomycetota</taxon>
        <taxon>Actinomycetes</taxon>
        <taxon>Actinomycetales</taxon>
        <taxon>Actinomycetaceae</taxon>
        <taxon>Actinomyces</taxon>
    </lineage>
</organism>
<keyword evidence="15" id="KW-1185">Reference proteome</keyword>
<evidence type="ECO:0000259" key="12">
    <source>
        <dbReference type="Pfam" id="PF03033"/>
    </source>
</evidence>
<evidence type="ECO:0000256" key="11">
    <source>
        <dbReference type="SAM" id="MobiDB-lite"/>
    </source>
</evidence>
<gene>
    <name evidence="10 14" type="primary">murG</name>
    <name evidence="14" type="ORF">MANAM107_01100</name>
</gene>
<dbReference type="Gene3D" id="3.40.50.2000">
    <property type="entry name" value="Glycogen Phosphorylase B"/>
    <property type="match status" value="2"/>
</dbReference>
<dbReference type="InterPro" id="IPR007235">
    <property type="entry name" value="Glyco_trans_28_C"/>
</dbReference>
<dbReference type="Proteomes" id="UP000824496">
    <property type="component" value="Chromosome"/>
</dbReference>
<keyword evidence="2 10" id="KW-0132">Cell division</keyword>
<evidence type="ECO:0000256" key="6">
    <source>
        <dbReference type="ARBA" id="ARBA00022984"/>
    </source>
</evidence>
<evidence type="ECO:0000256" key="3">
    <source>
        <dbReference type="ARBA" id="ARBA00022676"/>
    </source>
</evidence>
<dbReference type="HAMAP" id="MF_00033">
    <property type="entry name" value="MurG"/>
    <property type="match status" value="1"/>
</dbReference>
<comment type="subcellular location">
    <subcellularLocation>
        <location evidence="10">Cell membrane</location>
        <topology evidence="10">Peripheral membrane protein</topology>
        <orientation evidence="10">Cytoplasmic side</orientation>
    </subcellularLocation>
</comment>
<accession>A0ABN6K2U4</accession>
<name>A0ABN6K2U4_9ACTO</name>
<feature type="domain" description="Glycosyltransferase family 28 N-terminal" evidence="12">
    <location>
        <begin position="47"/>
        <end position="190"/>
    </location>
</feature>
<comment type="function">
    <text evidence="10">Cell wall formation. Catalyzes the transfer of a GlcNAc subunit on undecaprenyl-pyrophosphoryl-MurNAc-pentapeptide (lipid intermediate I) to form undecaprenyl-pyrophosphoryl-MurNAc-(pentapeptide)GlcNAc (lipid intermediate II).</text>
</comment>
<feature type="domain" description="Glycosyl transferase family 28 C-terminal" evidence="13">
    <location>
        <begin position="248"/>
        <end position="418"/>
    </location>
</feature>
<dbReference type="PANTHER" id="PTHR21015">
    <property type="entry name" value="UDP-N-ACETYLGLUCOSAMINE--N-ACETYLMURAMYL-(PENTAPEPTIDE) PYROPHOSPHORYL-UNDECAPRENOL N-ACETYLGLUCOSAMINE TRANSFERASE 1"/>
    <property type="match status" value="1"/>
</dbReference>
<dbReference type="SUPFAM" id="SSF53756">
    <property type="entry name" value="UDP-Glycosyltransferase/glycogen phosphorylase"/>
    <property type="match status" value="1"/>
</dbReference>
<keyword evidence="1 10" id="KW-1003">Cell membrane</keyword>
<evidence type="ECO:0000256" key="2">
    <source>
        <dbReference type="ARBA" id="ARBA00022618"/>
    </source>
</evidence>
<dbReference type="PANTHER" id="PTHR21015:SF22">
    <property type="entry name" value="GLYCOSYLTRANSFERASE"/>
    <property type="match status" value="1"/>
</dbReference>
<keyword evidence="7 10" id="KW-0472">Membrane</keyword>
<evidence type="ECO:0000259" key="13">
    <source>
        <dbReference type="Pfam" id="PF04101"/>
    </source>
</evidence>
<feature type="region of interest" description="Disordered" evidence="11">
    <location>
        <begin position="1"/>
        <end position="41"/>
    </location>
</feature>
<dbReference type="Pfam" id="PF03033">
    <property type="entry name" value="Glyco_transf_28"/>
    <property type="match status" value="1"/>
</dbReference>
<dbReference type="InterPro" id="IPR004276">
    <property type="entry name" value="GlycoTrans_28_N"/>
</dbReference>
<keyword evidence="3 10" id="KW-0328">Glycosyltransferase</keyword>
<reference evidence="14 15" key="1">
    <citation type="submission" date="2021-08" db="EMBL/GenBank/DDBJ databases">
        <title>Whole genome sequence of novel Actinomyces species strain MAS-1.</title>
        <authorList>
            <person name="Saito M."/>
            <person name="Kuwahara N."/>
            <person name="Takizawa T."/>
            <person name="Gotouda H."/>
            <person name="Ochiai T."/>
        </authorList>
    </citation>
    <scope>NUCLEOTIDE SEQUENCE [LARGE SCALE GENOMIC DNA]</scope>
    <source>
        <strain evidence="14 15">MAS-1</strain>
    </source>
</reference>
<comment type="caution">
    <text evidence="10">Lacks conserved residue(s) required for the propagation of feature annotation.</text>
</comment>
<dbReference type="EC" id="2.4.1.227" evidence="10"/>
<sequence length="438" mass="44788">MPETPDHPATPGGPAPAGPGSHEAAQSPDPAPSGQQPPATAGAPLRVLLAGGGTAGHINPLLATAAILRDPDAGGDPETQILVLGTAEGLEQRLVPEAGHELAHVPRVPLPRRPSGDLLRLPQRLGRAISAATEAIEAVQADVVVGFGGYVSTPAYLAARKAGVPVVIHEQNARPGLANRLGASWAKAVALTFPSTRLTASKGRTEVTGLPLRPDIAALVRARSTPAGARRARQEGAAALGLDPERPTLLVTGGSLGAQRLNEVLGSVLDRLPAALQVLHLTGRDKDAPVRAALSAAIEAGAPADLAERYHILDYLTAMEQAYACADGVLCRSGAGTVAELTALGLPALYVPLPIGNGEQRLNAADVLAAGGGRMVLDAELEGGDVLDFTALITDPQEQQSMARAAAATGVQDAAARLGALIRQCAGRQPEPDQEDER</sequence>
<evidence type="ECO:0000313" key="14">
    <source>
        <dbReference type="EMBL" id="BDA63276.1"/>
    </source>
</evidence>
<evidence type="ECO:0000256" key="8">
    <source>
        <dbReference type="ARBA" id="ARBA00023306"/>
    </source>
</evidence>
<comment type="pathway">
    <text evidence="10">Cell wall biogenesis; peptidoglycan biosynthesis.</text>
</comment>
<dbReference type="InterPro" id="IPR006009">
    <property type="entry name" value="GlcNAc_MurG"/>
</dbReference>
<evidence type="ECO:0000256" key="4">
    <source>
        <dbReference type="ARBA" id="ARBA00022679"/>
    </source>
</evidence>
<keyword evidence="4 10" id="KW-0808">Transferase</keyword>
<evidence type="ECO:0000313" key="15">
    <source>
        <dbReference type="Proteomes" id="UP000824496"/>
    </source>
</evidence>
<keyword evidence="8 10" id="KW-0131">Cell cycle</keyword>
<feature type="binding site" evidence="10">
    <location>
        <begin position="54"/>
        <end position="56"/>
    </location>
    <ligand>
        <name>UDP-N-acetyl-alpha-D-glucosamine</name>
        <dbReference type="ChEBI" id="CHEBI:57705"/>
    </ligand>
</feature>
<dbReference type="EMBL" id="AP025017">
    <property type="protein sequence ID" value="BDA63276.1"/>
    <property type="molecule type" value="Genomic_DNA"/>
</dbReference>
<keyword evidence="5 10" id="KW-0133">Cell shape</keyword>
<proteinExistence type="inferred from homology"/>
<feature type="binding site" evidence="10">
    <location>
        <position position="360"/>
    </location>
    <ligand>
        <name>UDP-N-acetyl-alpha-D-glucosamine</name>
        <dbReference type="ChEBI" id="CHEBI:57705"/>
    </ligand>
</feature>
<keyword evidence="6 10" id="KW-0573">Peptidoglycan synthesis</keyword>
<feature type="binding site" evidence="10">
    <location>
        <position position="213"/>
    </location>
    <ligand>
        <name>UDP-N-acetyl-alpha-D-glucosamine</name>
        <dbReference type="ChEBI" id="CHEBI:57705"/>
    </ligand>
</feature>
<evidence type="ECO:0000256" key="1">
    <source>
        <dbReference type="ARBA" id="ARBA00022475"/>
    </source>
</evidence>
<keyword evidence="9 10" id="KW-0961">Cell wall biogenesis/degradation</keyword>
<evidence type="ECO:0000256" key="5">
    <source>
        <dbReference type="ARBA" id="ARBA00022960"/>
    </source>
</evidence>
<evidence type="ECO:0000256" key="7">
    <source>
        <dbReference type="ARBA" id="ARBA00023136"/>
    </source>
</evidence>
<evidence type="ECO:0000256" key="9">
    <source>
        <dbReference type="ARBA" id="ARBA00023316"/>
    </source>
</evidence>
<feature type="binding site" evidence="10">
    <location>
        <position position="255"/>
    </location>
    <ligand>
        <name>UDP-N-acetyl-alpha-D-glucosamine</name>
        <dbReference type="ChEBI" id="CHEBI:57705"/>
    </ligand>
</feature>
<dbReference type="Pfam" id="PF04101">
    <property type="entry name" value="Glyco_tran_28_C"/>
    <property type="match status" value="1"/>
</dbReference>
<evidence type="ECO:0000256" key="10">
    <source>
        <dbReference type="HAMAP-Rule" id="MF_00033"/>
    </source>
</evidence>
<comment type="catalytic activity">
    <reaction evidence="10">
        <text>di-trans,octa-cis-undecaprenyl diphospho-N-acetyl-alpha-D-muramoyl-L-alanyl-D-glutamyl-meso-2,6-diaminopimeloyl-D-alanyl-D-alanine + UDP-N-acetyl-alpha-D-glucosamine = di-trans,octa-cis-undecaprenyl diphospho-[N-acetyl-alpha-D-glucosaminyl-(1-&gt;4)]-N-acetyl-alpha-D-muramoyl-L-alanyl-D-glutamyl-meso-2,6-diaminopimeloyl-D-alanyl-D-alanine + UDP + H(+)</text>
        <dbReference type="Rhea" id="RHEA:31227"/>
        <dbReference type="ChEBI" id="CHEBI:15378"/>
        <dbReference type="ChEBI" id="CHEBI:57705"/>
        <dbReference type="ChEBI" id="CHEBI:58223"/>
        <dbReference type="ChEBI" id="CHEBI:61387"/>
        <dbReference type="ChEBI" id="CHEBI:61388"/>
        <dbReference type="EC" id="2.4.1.227"/>
    </reaction>
</comment>
<comment type="similarity">
    <text evidence="10">Belongs to the glycosyltransferase 28 family. MurG subfamily.</text>
</comment>
<protein>
    <recommendedName>
        <fullName evidence="10">UDP-N-acetylglucosamine--N-acetylmuramyl-(pentapeptide) pyrophosphoryl-undecaprenol N-acetylglucosamine transferase</fullName>
        <ecNumber evidence="10">2.4.1.227</ecNumber>
    </recommendedName>
    <alternativeName>
        <fullName evidence="10">Undecaprenyl-PP-MurNAc-pentapeptide-UDPGlcNAc GlcNAc transferase</fullName>
    </alternativeName>
</protein>
<dbReference type="CDD" id="cd03785">
    <property type="entry name" value="GT28_MurG"/>
    <property type="match status" value="1"/>
</dbReference>